<evidence type="ECO:0000313" key="6">
    <source>
        <dbReference type="Proteomes" id="UP000613266"/>
    </source>
</evidence>
<feature type="transmembrane region" description="Helical" evidence="1">
    <location>
        <begin position="12"/>
        <end position="32"/>
    </location>
</feature>
<keyword evidence="6" id="KW-1185">Reference proteome</keyword>
<evidence type="ECO:0000256" key="1">
    <source>
        <dbReference type="SAM" id="Phobius"/>
    </source>
</evidence>
<dbReference type="Pfam" id="PF06761">
    <property type="entry name" value="IcmF-related"/>
    <property type="match status" value="1"/>
</dbReference>
<keyword evidence="1" id="KW-0472">Membrane</keyword>
<dbReference type="AlphaFoldDB" id="A0A931NHH0"/>
<evidence type="ECO:0000259" key="2">
    <source>
        <dbReference type="Pfam" id="PF06744"/>
    </source>
</evidence>
<dbReference type="PANTHER" id="PTHR36153:SF1">
    <property type="entry name" value="TYPE VI SECRETION SYSTEM COMPONENT TSSM1"/>
    <property type="match status" value="1"/>
</dbReference>
<dbReference type="Pfam" id="PF06744">
    <property type="entry name" value="IcmF_C"/>
    <property type="match status" value="1"/>
</dbReference>
<feature type="transmembrane region" description="Helical" evidence="1">
    <location>
        <begin position="448"/>
        <end position="469"/>
    </location>
</feature>
<dbReference type="InterPro" id="IPR027417">
    <property type="entry name" value="P-loop_NTPase"/>
</dbReference>
<dbReference type="PANTHER" id="PTHR36153">
    <property type="entry name" value="INNER MEMBRANE PROTEIN-RELATED"/>
    <property type="match status" value="1"/>
</dbReference>
<dbReference type="InterPro" id="IPR025743">
    <property type="entry name" value="TssM1_N"/>
</dbReference>
<feature type="domain" description="Type VI secretion system component TssM1 N-terminal" evidence="4">
    <location>
        <begin position="193"/>
        <end position="454"/>
    </location>
</feature>
<dbReference type="InterPro" id="IPR053156">
    <property type="entry name" value="T6SS_TssM-like"/>
</dbReference>
<name>A0A931NHH0_9BURK</name>
<dbReference type="NCBIfam" id="TIGR03348">
    <property type="entry name" value="VI_IcmF"/>
    <property type="match status" value="1"/>
</dbReference>
<dbReference type="InterPro" id="IPR009612">
    <property type="entry name" value="IcmF-rel"/>
</dbReference>
<comment type="caution">
    <text evidence="5">The sequence shown here is derived from an EMBL/GenBank/DDBJ whole genome shotgun (WGS) entry which is preliminary data.</text>
</comment>
<feature type="domain" description="Type VI secretion system IcmF C-terminal" evidence="2">
    <location>
        <begin position="1070"/>
        <end position="1155"/>
    </location>
</feature>
<keyword evidence="1" id="KW-1133">Transmembrane helix</keyword>
<protein>
    <submittedName>
        <fullName evidence="5">Type VI secretion system membrane subunit TssM</fullName>
    </submittedName>
</protein>
<organism evidence="5 6">
    <name type="scientific">Inhella proteolytica</name>
    <dbReference type="NCBI Taxonomy" id="2795029"/>
    <lineage>
        <taxon>Bacteria</taxon>
        <taxon>Pseudomonadati</taxon>
        <taxon>Pseudomonadota</taxon>
        <taxon>Betaproteobacteria</taxon>
        <taxon>Burkholderiales</taxon>
        <taxon>Sphaerotilaceae</taxon>
        <taxon>Inhella</taxon>
    </lineage>
</organism>
<proteinExistence type="predicted"/>
<accession>A0A931NHH0</accession>
<keyword evidence="1" id="KW-0812">Transmembrane</keyword>
<dbReference type="InterPro" id="IPR017731">
    <property type="entry name" value="TssM1-like"/>
</dbReference>
<feature type="domain" description="IcmF-related" evidence="3">
    <location>
        <begin position="508"/>
        <end position="808"/>
    </location>
</feature>
<evidence type="ECO:0000313" key="5">
    <source>
        <dbReference type="EMBL" id="MBH9577743.1"/>
    </source>
</evidence>
<dbReference type="EMBL" id="JAEDAK010000008">
    <property type="protein sequence ID" value="MBH9577743.1"/>
    <property type="molecule type" value="Genomic_DNA"/>
</dbReference>
<evidence type="ECO:0000259" key="4">
    <source>
        <dbReference type="Pfam" id="PF14331"/>
    </source>
</evidence>
<evidence type="ECO:0000259" key="3">
    <source>
        <dbReference type="Pfam" id="PF06761"/>
    </source>
</evidence>
<dbReference type="Pfam" id="PF14331">
    <property type="entry name" value="IcmF-related_N"/>
    <property type="match status" value="1"/>
</dbReference>
<gene>
    <name evidence="5" type="primary">tssM</name>
    <name evidence="5" type="ORF">I7X39_12605</name>
</gene>
<sequence length="1174" mass="125468">MNFIRAHKRWFIGGFVVFVLSLLIWFLAPLLGSDESRPLAPWSVRLLLIILVVALWLGLEFLLRWLAARRNRKLMDEMAAGAGDNSASREEQAALQQRFAEALKTLKGTKLGGKSGGKLLYQLPWYMFIGAPGSGKTTALVNSGLRFPLAAPGAAAAALGGIGGTRNCDWWFTDEAVLIDTAGRYTTQDSQAQVDESAWKSFLTLLKKYRPRQPINGVIVTLSMADLLQGTAAERNTYAQTVRVRIEELQRELGLQFPVYLMVTKSDLISGFSEFFANLDAEGRSQVWGHTFELDLKTRATTPAKAGFDAAFPGLVERINQQLLPRLQEERDADRRAALYAFPQQFAAVGPLVSSFLETAFGESKLAQPALLRGVYFSSGTQFGTPVDRVIQGLAQALDLQGGTLLRAAGTGGAAKSYFLQRLLTEVVFGEAGLAGHSERREQQLKRLSWAVIGLSLLLGLGLITAWTVSFFNNRAGLQQAAAAANTARQSLTAVGAPAAGDLASLVQALDDLRTVPPAVHDPVDQPRGGMRWGLYQGRAVDEQVQERYRAALQRGLIPRIALQLETVMAAPQATPDAVYAALKTYLMLFDAKRMNKEWFVGAVGDLWRGAFDPALVARALPHLQALAAAGELQADAVHTRNAQLVTNARTRVAGSSLVDRAYAMLRLSGAGEGLRLSEVLGASGVGVLERASGAALTEPIPAVFTAEGYRRSVKPRIAEVAKLMGEEEAWVMGSQASGVGSRDPAQVAAEVQRRYFADYEQTWRGVLADIRLRRLDGLRGALNASQVLSTSDSALKRLIQAAVEQTRLANPTGTGDVAGKAAEDEAKRKLAEKATSATSGLFGAQAGQVVGTVLPKDVARQLEQQLEDRFADLRRLLGDGKTGEIDAAIALINDVAAELVALQQKLSSGQGVKEMPARLLNAKAQADRFAMPVSGVIKGLVAVAEGEAGGGIKQEIKAGVGGAAAMCKRAIPGKYPFNRNSPNDVGVQDFVNVFKDGGELDAFFTSTLASFVDKSGAVWRLKATGEGSPPVSAATLRQFQNADAIRTAFLGGGANAQVVVDLSVASSDGELQLDYDGASHKLKAGGSARLNWPARPGAKLTIGGAPVVQVEGAWALFRLVDKGQLDAASAGDRLRLGYTAGNGQKATIELRVGSAAFNPFRLRELDSFGCPQE</sequence>
<dbReference type="Proteomes" id="UP000613266">
    <property type="component" value="Unassembled WGS sequence"/>
</dbReference>
<dbReference type="RefSeq" id="WP_198111519.1">
    <property type="nucleotide sequence ID" value="NZ_JAEDAK010000008.1"/>
</dbReference>
<reference evidence="5" key="1">
    <citation type="submission" date="2020-12" db="EMBL/GenBank/DDBJ databases">
        <title>The genome sequence of Inhella sp. 1Y17.</title>
        <authorList>
            <person name="Liu Y."/>
        </authorList>
    </citation>
    <scope>NUCLEOTIDE SEQUENCE</scope>
    <source>
        <strain evidence="5">1Y17</strain>
    </source>
</reference>
<feature type="transmembrane region" description="Helical" evidence="1">
    <location>
        <begin position="44"/>
        <end position="66"/>
    </location>
</feature>
<dbReference type="SUPFAM" id="SSF52540">
    <property type="entry name" value="P-loop containing nucleoside triphosphate hydrolases"/>
    <property type="match status" value="1"/>
</dbReference>
<dbReference type="InterPro" id="IPR010623">
    <property type="entry name" value="IcmF_C"/>
</dbReference>